<keyword evidence="1" id="KW-0812">Transmembrane</keyword>
<accession>A0ABS0XRN0</accession>
<comment type="caution">
    <text evidence="2">The sequence shown here is derived from an EMBL/GenBank/DDBJ whole genome shotgun (WGS) entry which is preliminary data.</text>
</comment>
<feature type="transmembrane region" description="Helical" evidence="1">
    <location>
        <begin position="113"/>
        <end position="131"/>
    </location>
</feature>
<evidence type="ECO:0000256" key="1">
    <source>
        <dbReference type="SAM" id="Phobius"/>
    </source>
</evidence>
<proteinExistence type="predicted"/>
<keyword evidence="1" id="KW-0472">Membrane</keyword>
<feature type="transmembrane region" description="Helical" evidence="1">
    <location>
        <begin position="138"/>
        <end position="157"/>
    </location>
</feature>
<name>A0ABS0XRN0_9SPHN</name>
<evidence type="ECO:0000313" key="2">
    <source>
        <dbReference type="EMBL" id="MBJ6122676.1"/>
    </source>
</evidence>
<reference evidence="3" key="1">
    <citation type="submission" date="2020-12" db="EMBL/GenBank/DDBJ databases">
        <title>Hymenobacter sp.</title>
        <authorList>
            <person name="Kim M.K."/>
        </authorList>
    </citation>
    <scope>NUCLEOTIDE SEQUENCE [LARGE SCALE GENOMIC DNA]</scope>
    <source>
        <strain evidence="3">BT553</strain>
    </source>
</reference>
<dbReference type="EMBL" id="JAELXS010000007">
    <property type="protein sequence ID" value="MBJ6122676.1"/>
    <property type="molecule type" value="Genomic_DNA"/>
</dbReference>
<evidence type="ECO:0008006" key="4">
    <source>
        <dbReference type="Google" id="ProtNLM"/>
    </source>
</evidence>
<keyword evidence="1" id="KW-1133">Transmembrane helix</keyword>
<evidence type="ECO:0000313" key="3">
    <source>
        <dbReference type="Proteomes" id="UP000640426"/>
    </source>
</evidence>
<keyword evidence="3" id="KW-1185">Reference proteome</keyword>
<gene>
    <name evidence="2" type="ORF">JAO74_12825</name>
</gene>
<protein>
    <recommendedName>
        <fullName evidence="4">Metal-dependent hydrolase</fullName>
    </recommendedName>
</protein>
<organism evidence="2 3">
    <name type="scientific">Sphingomonas mollis</name>
    <dbReference type="NCBI Taxonomy" id="2795726"/>
    <lineage>
        <taxon>Bacteria</taxon>
        <taxon>Pseudomonadati</taxon>
        <taxon>Pseudomonadota</taxon>
        <taxon>Alphaproteobacteria</taxon>
        <taxon>Sphingomonadales</taxon>
        <taxon>Sphingomonadaceae</taxon>
        <taxon>Sphingomonas</taxon>
    </lineage>
</organism>
<sequence>MDALLFLFAAMALVALADRWPPLALAAVPMAALAGTTLPDWDMALDLGHRSGLTHGVLPVLLALWSPRWRPVAAGLALGIGLHLSADVFPNGMRGFATVKLPGVGSIGRGGSWAWLAVNAVAALAIGALLLRRMASAGVTLVILIVVAVIGAAYLFVTDGGWPALLVYGGTGWALVRRRGIASS</sequence>
<dbReference type="Proteomes" id="UP000640426">
    <property type="component" value="Unassembled WGS sequence"/>
</dbReference>
<dbReference type="RefSeq" id="WP_233150983.1">
    <property type="nucleotide sequence ID" value="NZ_JAELXS010000007.1"/>
</dbReference>